<keyword evidence="1" id="KW-0472">Membrane</keyword>
<protein>
    <submittedName>
        <fullName evidence="2">Uncharacterized protein</fullName>
    </submittedName>
</protein>
<sequence>MTDEILAKLAAMSDIWEKLIVLLIGWLMGLLAPTIVDGIKRKRENKLGREAILAELHDLSSVLATVTYLVRIREGTLDRDFFIWLKSIYDWGERTEEYTNRSKRIDIQLAWSDEEIAQFAALGEQNDGKSAVLQKYPVPLLDSRVSALWSFDTDFQRKLLEIRQLSHRLDDLVDRSRKLHDMTFSTLSDENRAAVQNNIQETLSLYGRTAKRTVDKIVALKG</sequence>
<accession>A0ABN6T769</accession>
<dbReference type="EMBL" id="AP026966">
    <property type="protein sequence ID" value="BDT58093.1"/>
    <property type="molecule type" value="Genomic_DNA"/>
</dbReference>
<evidence type="ECO:0000313" key="3">
    <source>
        <dbReference type="Proteomes" id="UP001163336"/>
    </source>
</evidence>
<gene>
    <name evidence="2" type="ORF">MasN3_15870</name>
</gene>
<dbReference type="RefSeq" id="WP_281913433.1">
    <property type="nucleotide sequence ID" value="NZ_AP026966.1"/>
</dbReference>
<evidence type="ECO:0000256" key="1">
    <source>
        <dbReference type="SAM" id="Phobius"/>
    </source>
</evidence>
<evidence type="ECO:0000313" key="2">
    <source>
        <dbReference type="EMBL" id="BDT58093.1"/>
    </source>
</evidence>
<proteinExistence type="predicted"/>
<reference evidence="2" key="1">
    <citation type="submission" date="2022-11" db="EMBL/GenBank/DDBJ databases">
        <title>Isolation and characterization of PLA-degrading bacterium Massilia sp. from Antarctic soil.</title>
        <authorList>
            <person name="Sato K."/>
            <person name="Gomez-Fuentes C."/>
            <person name="Ahmad S.A."/>
            <person name="Zulkharnain A."/>
        </authorList>
    </citation>
    <scope>NUCLEOTIDE SEQUENCE</scope>
    <source>
        <strain evidence="2">N-3</strain>
    </source>
</reference>
<keyword evidence="1" id="KW-1133">Transmembrane helix</keyword>
<name>A0ABN6T769_9BURK</name>
<dbReference type="Proteomes" id="UP001163336">
    <property type="component" value="Chromosome"/>
</dbReference>
<feature type="transmembrane region" description="Helical" evidence="1">
    <location>
        <begin position="20"/>
        <end position="39"/>
    </location>
</feature>
<keyword evidence="1" id="KW-0812">Transmembrane</keyword>
<organism evidence="2 3">
    <name type="scientific">Massilia varians</name>
    <dbReference type="NCBI Taxonomy" id="457921"/>
    <lineage>
        <taxon>Bacteria</taxon>
        <taxon>Pseudomonadati</taxon>
        <taxon>Pseudomonadota</taxon>
        <taxon>Betaproteobacteria</taxon>
        <taxon>Burkholderiales</taxon>
        <taxon>Oxalobacteraceae</taxon>
        <taxon>Telluria group</taxon>
        <taxon>Massilia</taxon>
    </lineage>
</organism>
<keyword evidence="3" id="KW-1185">Reference proteome</keyword>